<accession>A0A419SUB4</accession>
<dbReference type="Pfam" id="PF09115">
    <property type="entry name" value="DNApol3-delta_C"/>
    <property type="match status" value="1"/>
</dbReference>
<evidence type="ECO:0000259" key="8">
    <source>
        <dbReference type="Pfam" id="PF09115"/>
    </source>
</evidence>
<dbReference type="EMBL" id="MCIB01000040">
    <property type="protein sequence ID" value="RKD28829.1"/>
    <property type="molecule type" value="Genomic_DNA"/>
</dbReference>
<sequence>MDFSNIIGHEVIINNLKKAIKNNSISHSYLFEGPKLIGKRTVAKAFAKTLLCQKEGTEPCNTCASCIQFNSGNMPDFYIESPEGQYFKKEQIDKIQKSMRRLPYEGKRKVYILENIDKMTQEAQNSFLKTLEEPPTYAVIIMTVVNSNSLLPTIISRCQLVRFSPIENNKIKDFIISKYEKTEEEASFTASFSNGIIGKAIKICESEEFKQLREDVISIIDNTINSEKFKIFSISEFFEKNKESIEDILDMIIIWFRDLLIMKETDNYSFIINRDKIQILEQHSSKLSIDKIYDIIERVKETKDDIASKVNFQLAVEVMLLEMQEV</sequence>
<dbReference type="Proteomes" id="UP000284177">
    <property type="component" value="Unassembled WGS sequence"/>
</dbReference>
<evidence type="ECO:0000256" key="1">
    <source>
        <dbReference type="ARBA" id="ARBA00012417"/>
    </source>
</evidence>
<keyword evidence="4" id="KW-0548">Nucleotidyltransferase</keyword>
<reference evidence="9 10" key="1">
    <citation type="submission" date="2016-08" db="EMBL/GenBank/DDBJ databases">
        <title>Novel Firmicutes and Novel Genomes.</title>
        <authorList>
            <person name="Poppleton D.I."/>
            <person name="Gribaldo S."/>
        </authorList>
    </citation>
    <scope>NUCLEOTIDE SEQUENCE [LARGE SCALE GENOMIC DNA]</scope>
    <source>
        <strain evidence="9 10">CTT3</strain>
    </source>
</reference>
<comment type="catalytic activity">
    <reaction evidence="7">
        <text>DNA(n) + a 2'-deoxyribonucleoside 5'-triphosphate = DNA(n+1) + diphosphate</text>
        <dbReference type="Rhea" id="RHEA:22508"/>
        <dbReference type="Rhea" id="RHEA-COMP:17339"/>
        <dbReference type="Rhea" id="RHEA-COMP:17340"/>
        <dbReference type="ChEBI" id="CHEBI:33019"/>
        <dbReference type="ChEBI" id="CHEBI:61560"/>
        <dbReference type="ChEBI" id="CHEBI:173112"/>
        <dbReference type="EC" id="2.7.7.7"/>
    </reaction>
</comment>
<dbReference type="PANTHER" id="PTHR11669:SF8">
    <property type="entry name" value="DNA POLYMERASE III SUBUNIT DELTA"/>
    <property type="match status" value="1"/>
</dbReference>
<dbReference type="RefSeq" id="WP_120170799.1">
    <property type="nucleotide sequence ID" value="NZ_MCIB01000040.1"/>
</dbReference>
<keyword evidence="5" id="KW-0235">DNA replication</keyword>
<evidence type="ECO:0000313" key="9">
    <source>
        <dbReference type="EMBL" id="RKD28829.1"/>
    </source>
</evidence>
<dbReference type="Gene3D" id="1.20.272.10">
    <property type="match status" value="1"/>
</dbReference>
<evidence type="ECO:0000256" key="7">
    <source>
        <dbReference type="ARBA" id="ARBA00049244"/>
    </source>
</evidence>
<dbReference type="EC" id="2.7.7.7" evidence="1"/>
<evidence type="ECO:0000256" key="5">
    <source>
        <dbReference type="ARBA" id="ARBA00022705"/>
    </source>
</evidence>
<proteinExistence type="predicted"/>
<dbReference type="NCBIfam" id="TIGR00678">
    <property type="entry name" value="holB"/>
    <property type="match status" value="1"/>
</dbReference>
<dbReference type="FunFam" id="3.40.50.300:FF:001255">
    <property type="entry name" value="DNA polymerase III subunit delta"/>
    <property type="match status" value="1"/>
</dbReference>
<evidence type="ECO:0000256" key="6">
    <source>
        <dbReference type="ARBA" id="ARBA00022932"/>
    </source>
</evidence>
<keyword evidence="6" id="KW-0239">DNA-directed DNA polymerase</keyword>
<dbReference type="PANTHER" id="PTHR11669">
    <property type="entry name" value="REPLICATION FACTOR C / DNA POLYMERASE III GAMMA-TAU SUBUNIT"/>
    <property type="match status" value="1"/>
</dbReference>
<dbReference type="SUPFAM" id="SSF52540">
    <property type="entry name" value="P-loop containing nucleoside triphosphate hydrolases"/>
    <property type="match status" value="1"/>
</dbReference>
<dbReference type="Gene3D" id="3.40.50.300">
    <property type="entry name" value="P-loop containing nucleotide triphosphate hydrolases"/>
    <property type="match status" value="1"/>
</dbReference>
<dbReference type="Pfam" id="PF13177">
    <property type="entry name" value="DNA_pol3_delta2"/>
    <property type="match status" value="1"/>
</dbReference>
<evidence type="ECO:0000256" key="4">
    <source>
        <dbReference type="ARBA" id="ARBA00022695"/>
    </source>
</evidence>
<keyword evidence="3" id="KW-0808">Transferase</keyword>
<dbReference type="InterPro" id="IPR004622">
    <property type="entry name" value="DNA_pol_HolB"/>
</dbReference>
<dbReference type="GO" id="GO:0009360">
    <property type="term" value="C:DNA polymerase III complex"/>
    <property type="evidence" value="ECO:0007669"/>
    <property type="project" value="InterPro"/>
</dbReference>
<feature type="domain" description="DNA polymerase III delta subunit C-terminal" evidence="8">
    <location>
        <begin position="208"/>
        <end position="324"/>
    </location>
</feature>
<dbReference type="GO" id="GO:0006261">
    <property type="term" value="P:DNA-templated DNA replication"/>
    <property type="evidence" value="ECO:0007669"/>
    <property type="project" value="TreeGrafter"/>
</dbReference>
<dbReference type="GO" id="GO:0003887">
    <property type="term" value="F:DNA-directed DNA polymerase activity"/>
    <property type="evidence" value="ECO:0007669"/>
    <property type="project" value="UniProtKB-KW"/>
</dbReference>
<dbReference type="GO" id="GO:0008408">
    <property type="term" value="F:3'-5' exonuclease activity"/>
    <property type="evidence" value="ECO:0007669"/>
    <property type="project" value="InterPro"/>
</dbReference>
<keyword evidence="10" id="KW-1185">Reference proteome</keyword>
<dbReference type="AlphaFoldDB" id="A0A419SUB4"/>
<dbReference type="OrthoDB" id="9810148at2"/>
<evidence type="ECO:0000256" key="3">
    <source>
        <dbReference type="ARBA" id="ARBA00022679"/>
    </source>
</evidence>
<name>A0A419SUB4_9FIRM</name>
<gene>
    <name evidence="9" type="ORF">BET03_07305</name>
</gene>
<comment type="caution">
    <text evidence="9">The sequence shown here is derived from an EMBL/GenBank/DDBJ whole genome shotgun (WGS) entry which is preliminary data.</text>
</comment>
<dbReference type="InterPro" id="IPR015199">
    <property type="entry name" value="DNA_pol_III_delta_C"/>
</dbReference>
<evidence type="ECO:0000313" key="10">
    <source>
        <dbReference type="Proteomes" id="UP000284177"/>
    </source>
</evidence>
<dbReference type="GO" id="GO:0003677">
    <property type="term" value="F:DNA binding"/>
    <property type="evidence" value="ECO:0007669"/>
    <property type="project" value="InterPro"/>
</dbReference>
<evidence type="ECO:0000256" key="2">
    <source>
        <dbReference type="ARBA" id="ARBA00014363"/>
    </source>
</evidence>
<protein>
    <recommendedName>
        <fullName evidence="2">DNA polymerase III subunit delta'</fullName>
        <ecNumber evidence="1">2.7.7.7</ecNumber>
    </recommendedName>
</protein>
<dbReference type="InterPro" id="IPR050238">
    <property type="entry name" value="DNA_Rep/Repair_Clamp_Loader"/>
</dbReference>
<dbReference type="InterPro" id="IPR027417">
    <property type="entry name" value="P-loop_NTPase"/>
</dbReference>
<organism evidence="9 10">
    <name type="scientific">Thermohalobacter berrensis</name>
    <dbReference type="NCBI Taxonomy" id="99594"/>
    <lineage>
        <taxon>Bacteria</taxon>
        <taxon>Bacillati</taxon>
        <taxon>Bacillota</taxon>
        <taxon>Tissierellia</taxon>
        <taxon>Tissierellales</taxon>
        <taxon>Thermohalobacteraceae</taxon>
        <taxon>Thermohalobacter</taxon>
    </lineage>
</organism>